<dbReference type="GeneID" id="25260692"/>
<dbReference type="RefSeq" id="XP_013236902.1">
    <property type="nucleotide sequence ID" value="XM_013381448.1"/>
</dbReference>
<keyword evidence="3" id="KW-1185">Reference proteome</keyword>
<name>A0A098VNF1_9MICR</name>
<keyword evidence="1" id="KW-1133">Transmembrane helix</keyword>
<keyword evidence="1" id="KW-0812">Transmembrane</keyword>
<protein>
    <submittedName>
        <fullName evidence="2">WSC domain-containing protein</fullName>
    </submittedName>
</protein>
<gene>
    <name evidence="2" type="ORF">DI09_6p590</name>
</gene>
<organism evidence="2 3">
    <name type="scientific">Mitosporidium daphniae</name>
    <dbReference type="NCBI Taxonomy" id="1485682"/>
    <lineage>
        <taxon>Eukaryota</taxon>
        <taxon>Fungi</taxon>
        <taxon>Fungi incertae sedis</taxon>
        <taxon>Microsporidia</taxon>
        <taxon>Mitosporidium</taxon>
    </lineage>
</organism>
<dbReference type="HOGENOM" id="CLU_534272_0_0_1"/>
<reference evidence="2" key="1">
    <citation type="submission" date="2014-04" db="EMBL/GenBank/DDBJ databases">
        <title>A new species of microsporidia sheds light on the evolution of extreme parasitism.</title>
        <authorList>
            <person name="Haag K.L."/>
            <person name="James T.Y."/>
            <person name="Larsson R."/>
            <person name="Schaer T.M."/>
            <person name="Refardt D."/>
            <person name="Pombert J.-F."/>
            <person name="Ebert D."/>
        </authorList>
    </citation>
    <scope>NUCLEOTIDE SEQUENCE [LARGE SCALE GENOMIC DNA]</scope>
    <source>
        <strain evidence="2">UGP3</strain>
        <tissue evidence="2">Spores</tissue>
    </source>
</reference>
<feature type="transmembrane region" description="Helical" evidence="1">
    <location>
        <begin position="244"/>
        <end position="266"/>
    </location>
</feature>
<keyword evidence="1" id="KW-0472">Membrane</keyword>
<dbReference type="EMBL" id="JMKJ01000579">
    <property type="protein sequence ID" value="KGG50475.1"/>
    <property type="molecule type" value="Genomic_DNA"/>
</dbReference>
<feature type="transmembrane region" description="Helical" evidence="1">
    <location>
        <begin position="487"/>
        <end position="508"/>
    </location>
</feature>
<accession>A0A098VNF1</accession>
<evidence type="ECO:0000313" key="2">
    <source>
        <dbReference type="EMBL" id="KGG50475.1"/>
    </source>
</evidence>
<dbReference type="VEuPathDB" id="MicrosporidiaDB:DI09_6p590"/>
<evidence type="ECO:0000256" key="1">
    <source>
        <dbReference type="SAM" id="Phobius"/>
    </source>
</evidence>
<sequence>MRRSASVAICFPASRASQSMSDAHLDLFQDIRAHSIILESNRISSLEKVLRTFSKCKVININDNELSLTCNINNLPSDHEVEKIFVKNCVLLEDDNAQDKVEYFWHVIGSFCKLSRLFSVYINYPSAEAGFPFEHRIVATLPQLKYLNGSFIDDEHRRTCEERYVHYFAHEDAKRNHPRLDVLKNSVCLIPLSRFVSGFPFLEAFDERIQNTLLIERCDHQSSYDIIYLPSIGSIMLQISTPGALLLVLFIIASPCAFIVPVSSLATSIFPTSFRTESTAIIPVSTRSSIPETSVTIITSVPITSVPITSAPITSAPITSVPITSVPITSVPITSVPITSIPITSVPISTSAEIITSFPITNTVPASTSALTSFIIVSTSFASTDTSFPSSAISTIVPVPFSSMVPTSGVVSSNIQSIPTSSSPATQATTDSIPTSFEQTPTTFITATSTSAQTHRSITSASTFQNSTSLSINRSLSRTTTASDESWSFPIAPSIVVVALISLSHLILCI</sequence>
<dbReference type="Gene3D" id="3.80.10.10">
    <property type="entry name" value="Ribonuclease Inhibitor"/>
    <property type="match status" value="1"/>
</dbReference>
<dbReference type="AlphaFoldDB" id="A0A098VNF1"/>
<proteinExistence type="predicted"/>
<dbReference type="InterPro" id="IPR032675">
    <property type="entry name" value="LRR_dom_sf"/>
</dbReference>
<dbReference type="Proteomes" id="UP000029725">
    <property type="component" value="Unassembled WGS sequence"/>
</dbReference>
<evidence type="ECO:0000313" key="3">
    <source>
        <dbReference type="Proteomes" id="UP000029725"/>
    </source>
</evidence>
<comment type="caution">
    <text evidence="2">The sequence shown here is derived from an EMBL/GenBank/DDBJ whole genome shotgun (WGS) entry which is preliminary data.</text>
</comment>